<feature type="domain" description="ABC transmembrane type-1" evidence="8">
    <location>
        <begin position="98"/>
        <end position="307"/>
    </location>
</feature>
<evidence type="ECO:0000256" key="2">
    <source>
        <dbReference type="ARBA" id="ARBA00022448"/>
    </source>
</evidence>
<comment type="caution">
    <text evidence="9">The sequence shown here is derived from an EMBL/GenBank/DDBJ whole genome shotgun (WGS) entry which is preliminary data.</text>
</comment>
<dbReference type="RefSeq" id="WP_155040765.1">
    <property type="nucleotide sequence ID" value="NZ_JBHGCD010000017.1"/>
</dbReference>
<dbReference type="PROSITE" id="PS50928">
    <property type="entry name" value="ABC_TM1"/>
    <property type="match status" value="1"/>
</dbReference>
<protein>
    <submittedName>
        <fullName evidence="9">ABC transporter permease subunit</fullName>
    </submittedName>
</protein>
<dbReference type="PANTHER" id="PTHR43163">
    <property type="entry name" value="DIPEPTIDE TRANSPORT SYSTEM PERMEASE PROTEIN DPPB-RELATED"/>
    <property type="match status" value="1"/>
</dbReference>
<sequence length="316" mass="33596">MNRIVRAMLGRLAGMALVLVIVATVVFVIVRVTPGDPAAVMLGSDATPQDIADLRSRMGLDAPLIVQYGQFMLGLLRGDLGQSIFLGQSVGQALLARAEPTFFLTLFSILIACAIALPVGVLSAVKRGTVFDQIVVTLTMIASSVPSFWLGLMLIQVFAVSMGLFPASGYGGPDSGFFERLQHLVLPAVALGVVNSALITRFTRAAMLDVLGDDYVRTARAKGATERRVVLKHALRNALVPIITVIGLSVAMLVAGAVVTETVFGLPGIGNLVVSAVLRRDYPVIQGTLLVVAAIYVLINFVVDMLYILVDPRVRL</sequence>
<evidence type="ECO:0000256" key="7">
    <source>
        <dbReference type="RuleBase" id="RU363032"/>
    </source>
</evidence>
<dbReference type="AlphaFoldDB" id="A0A844HLN6"/>
<keyword evidence="3" id="KW-1003">Cell membrane</keyword>
<dbReference type="SUPFAM" id="SSF161098">
    <property type="entry name" value="MetI-like"/>
    <property type="match status" value="1"/>
</dbReference>
<accession>A0A844HLN6</accession>
<keyword evidence="2 7" id="KW-0813">Transport</keyword>
<feature type="transmembrane region" description="Helical" evidence="7">
    <location>
        <begin position="284"/>
        <end position="310"/>
    </location>
</feature>
<dbReference type="InterPro" id="IPR035906">
    <property type="entry name" value="MetI-like_sf"/>
</dbReference>
<keyword evidence="4 7" id="KW-0812">Transmembrane</keyword>
<feature type="transmembrane region" description="Helical" evidence="7">
    <location>
        <begin position="238"/>
        <end position="264"/>
    </location>
</feature>
<dbReference type="InterPro" id="IPR045621">
    <property type="entry name" value="BPD_transp_1_N"/>
</dbReference>
<evidence type="ECO:0000256" key="3">
    <source>
        <dbReference type="ARBA" id="ARBA00022475"/>
    </source>
</evidence>
<dbReference type="Gene3D" id="1.10.3720.10">
    <property type="entry name" value="MetI-like"/>
    <property type="match status" value="1"/>
</dbReference>
<keyword evidence="6 7" id="KW-0472">Membrane</keyword>
<dbReference type="PANTHER" id="PTHR43163:SF3">
    <property type="entry name" value="PEPTIDE ABC TRANSPORTER PERMEASE PROTEIN"/>
    <property type="match status" value="1"/>
</dbReference>
<dbReference type="InterPro" id="IPR000515">
    <property type="entry name" value="MetI-like"/>
</dbReference>
<dbReference type="OrthoDB" id="9807402at2"/>
<proteinExistence type="inferred from homology"/>
<evidence type="ECO:0000313" key="10">
    <source>
        <dbReference type="Proteomes" id="UP000449846"/>
    </source>
</evidence>
<evidence type="ECO:0000256" key="1">
    <source>
        <dbReference type="ARBA" id="ARBA00004651"/>
    </source>
</evidence>
<dbReference type="Pfam" id="PF00528">
    <property type="entry name" value="BPD_transp_1"/>
    <property type="match status" value="1"/>
</dbReference>
<feature type="transmembrane region" description="Helical" evidence="7">
    <location>
        <begin position="12"/>
        <end position="32"/>
    </location>
</feature>
<name>A0A844HLN6_9RHOB</name>
<dbReference type="EMBL" id="WMIG01000010">
    <property type="protein sequence ID" value="MTH60830.1"/>
    <property type="molecule type" value="Genomic_DNA"/>
</dbReference>
<feature type="transmembrane region" description="Helical" evidence="7">
    <location>
        <begin position="134"/>
        <end position="161"/>
    </location>
</feature>
<dbReference type="CDD" id="cd06261">
    <property type="entry name" value="TM_PBP2"/>
    <property type="match status" value="1"/>
</dbReference>
<comment type="similarity">
    <text evidence="7">Belongs to the binding-protein-dependent transport system permease family.</text>
</comment>
<keyword evidence="10" id="KW-1185">Reference proteome</keyword>
<comment type="subcellular location">
    <subcellularLocation>
        <location evidence="1 7">Cell membrane</location>
        <topology evidence="1 7">Multi-pass membrane protein</topology>
    </subcellularLocation>
</comment>
<feature type="transmembrane region" description="Helical" evidence="7">
    <location>
        <begin position="181"/>
        <end position="199"/>
    </location>
</feature>
<evidence type="ECO:0000256" key="4">
    <source>
        <dbReference type="ARBA" id="ARBA00022692"/>
    </source>
</evidence>
<organism evidence="9 10">
    <name type="scientific">Paracoccus litorisediminis</name>
    <dbReference type="NCBI Taxonomy" id="2006130"/>
    <lineage>
        <taxon>Bacteria</taxon>
        <taxon>Pseudomonadati</taxon>
        <taxon>Pseudomonadota</taxon>
        <taxon>Alphaproteobacteria</taxon>
        <taxon>Rhodobacterales</taxon>
        <taxon>Paracoccaceae</taxon>
        <taxon>Paracoccus</taxon>
    </lineage>
</organism>
<dbReference type="GO" id="GO:0005886">
    <property type="term" value="C:plasma membrane"/>
    <property type="evidence" value="ECO:0007669"/>
    <property type="project" value="UniProtKB-SubCell"/>
</dbReference>
<evidence type="ECO:0000259" key="8">
    <source>
        <dbReference type="PROSITE" id="PS50928"/>
    </source>
</evidence>
<evidence type="ECO:0000256" key="5">
    <source>
        <dbReference type="ARBA" id="ARBA00022989"/>
    </source>
</evidence>
<gene>
    <name evidence="9" type="ORF">GL300_16565</name>
</gene>
<evidence type="ECO:0000313" key="9">
    <source>
        <dbReference type="EMBL" id="MTH60830.1"/>
    </source>
</evidence>
<dbReference type="Proteomes" id="UP000449846">
    <property type="component" value="Unassembled WGS sequence"/>
</dbReference>
<feature type="transmembrane region" description="Helical" evidence="7">
    <location>
        <begin position="102"/>
        <end position="122"/>
    </location>
</feature>
<dbReference type="Pfam" id="PF19300">
    <property type="entry name" value="BPD_transp_1_N"/>
    <property type="match status" value="1"/>
</dbReference>
<reference evidence="9 10" key="1">
    <citation type="submission" date="2019-11" db="EMBL/GenBank/DDBJ databases">
        <authorList>
            <person name="Dong K."/>
        </authorList>
    </citation>
    <scope>NUCLEOTIDE SEQUENCE [LARGE SCALE GENOMIC DNA]</scope>
    <source>
        <strain evidence="9 10">NBRC 112902</strain>
    </source>
</reference>
<evidence type="ECO:0000256" key="6">
    <source>
        <dbReference type="ARBA" id="ARBA00023136"/>
    </source>
</evidence>
<dbReference type="GO" id="GO:0055085">
    <property type="term" value="P:transmembrane transport"/>
    <property type="evidence" value="ECO:0007669"/>
    <property type="project" value="InterPro"/>
</dbReference>
<keyword evidence="5 7" id="KW-1133">Transmembrane helix</keyword>